<organism evidence="2">
    <name type="scientific">uncultured Pseudonocardia sp</name>
    <dbReference type="NCBI Taxonomy" id="211455"/>
    <lineage>
        <taxon>Bacteria</taxon>
        <taxon>Bacillati</taxon>
        <taxon>Actinomycetota</taxon>
        <taxon>Actinomycetes</taxon>
        <taxon>Pseudonocardiales</taxon>
        <taxon>Pseudonocardiaceae</taxon>
        <taxon>Pseudonocardia</taxon>
        <taxon>environmental samples</taxon>
    </lineage>
</organism>
<protein>
    <submittedName>
        <fullName evidence="2">Uncharacterized protein</fullName>
    </submittedName>
</protein>
<feature type="region of interest" description="Disordered" evidence="1">
    <location>
        <begin position="315"/>
        <end position="338"/>
    </location>
</feature>
<evidence type="ECO:0000256" key="1">
    <source>
        <dbReference type="SAM" id="MobiDB-lite"/>
    </source>
</evidence>
<dbReference type="EMBL" id="CADCUS010000329">
    <property type="protein sequence ID" value="CAA9414394.1"/>
    <property type="molecule type" value="Genomic_DNA"/>
</dbReference>
<feature type="region of interest" description="Disordered" evidence="1">
    <location>
        <begin position="190"/>
        <end position="214"/>
    </location>
</feature>
<proteinExistence type="predicted"/>
<accession>A0A6J4PH60</accession>
<evidence type="ECO:0000313" key="2">
    <source>
        <dbReference type="EMBL" id="CAA9414394.1"/>
    </source>
</evidence>
<dbReference type="AlphaFoldDB" id="A0A6J4PH60"/>
<sequence>MGCWLVCDSTGQARVLGGVEIGTQAAIGRGGGQELIPQRMSGVERIDYIHIHPFPGYEAAGLSEGDLGAAQTLHSRMARLGVPARVGMTSIDTLTGTVTRGEPNPANGRWSRLQALPGGAGPVTDLVAIQPYLINTTGSFIENPLPLDIAPPGTSEALTEMVGAQVQPKPEELAAQRRHVEELADFDARLTMGGPGAPRPGAAPGPSLPEGPGAVLDYGWEGVWPRAGTLGEPTIVVRPDTPLDQIPPDPGRIGLLDHLRGDGAPALDALRNSRYRITGDEDWYRAVGDTAEQLRQLVIGTPPVSPERAAELFPTAAETPTPEPVPSSGQAPPDGYDSTNAAARRLLADGGPSGFTSPEMGCWLVCDSTGWARVLPEIGVGNDRTLGPGWDAGLTEDVLRDASRIELAHTHPLADLESAGLSMGDHRAAQALQQRLTTLGSPARLGITSISTDTGTVVRGVPDPVRGGWAQLQVLPGGAGPATDAVGVGPYMTATDARPILRPLPLDIEPSGTSSERTRLKRSIVQPTPEELAAQRRHVAELADFDARLAASGPDAPRPGTGISLDAPRPRVGIPAQLREAPETAEADERRETEGPDAPGPGTDVSNVQDSSGQSQDSAGQSAVPSPGHGGGVVVAPELPGWDPTLDPNAAHRIPRPAPQVSTRPTPPEWYTPEPLRGFGEGPQPEVPTTTAAPREDTSGLEMPTTRFPPGLEEIPTDEPARD</sequence>
<gene>
    <name evidence="2" type="ORF">AVDCRST_MAG66-2242</name>
</gene>
<feature type="compositionally biased region" description="Low complexity" evidence="1">
    <location>
        <begin position="609"/>
        <end position="627"/>
    </location>
</feature>
<feature type="region of interest" description="Disordered" evidence="1">
    <location>
        <begin position="550"/>
        <end position="723"/>
    </location>
</feature>
<feature type="non-terminal residue" evidence="2">
    <location>
        <position position="723"/>
    </location>
</feature>
<feature type="region of interest" description="Disordered" evidence="1">
    <location>
        <begin position="502"/>
        <end position="531"/>
    </location>
</feature>
<reference evidence="2" key="1">
    <citation type="submission" date="2020-02" db="EMBL/GenBank/DDBJ databases">
        <authorList>
            <person name="Meier V. D."/>
        </authorList>
    </citation>
    <scope>NUCLEOTIDE SEQUENCE</scope>
    <source>
        <strain evidence="2">AVDCRST_MAG66</strain>
    </source>
</reference>
<name>A0A6J4PH60_9PSEU</name>
<feature type="compositionally biased region" description="Pro residues" evidence="1">
    <location>
        <begin position="197"/>
        <end position="209"/>
    </location>
</feature>